<evidence type="ECO:0000256" key="1">
    <source>
        <dbReference type="PROSITE-ProRule" id="PRU00175"/>
    </source>
</evidence>
<keyword evidence="1" id="KW-0863">Zinc-finger</keyword>
<protein>
    <submittedName>
        <fullName evidence="3">Baculoviral IAP repeat-containing protein</fullName>
    </submittedName>
</protein>
<dbReference type="InterPro" id="IPR001370">
    <property type="entry name" value="BIR_rpt"/>
</dbReference>
<organism evidence="3">
    <name type="scientific">Metapenaeus joyneri majanivirus</name>
    <dbReference type="NCBI Taxonomy" id="2984280"/>
    <lineage>
        <taxon>Viruses</taxon>
        <taxon>Viruses incertae sedis</taxon>
        <taxon>Naldaviricetes</taxon>
        <taxon>Nimaviridae</taxon>
    </lineage>
</organism>
<dbReference type="InterPro" id="IPR013083">
    <property type="entry name" value="Znf_RING/FYVE/PHD"/>
</dbReference>
<dbReference type="PANTHER" id="PTHR10044">
    <property type="entry name" value="INHIBITOR OF APOPTOSIS"/>
    <property type="match status" value="1"/>
</dbReference>
<dbReference type="Pfam" id="PF00653">
    <property type="entry name" value="BIR"/>
    <property type="match status" value="1"/>
</dbReference>
<reference evidence="3" key="1">
    <citation type="submission" date="2022-10" db="EMBL/GenBank/DDBJ databases">
        <title>Genome sequences of endogenous nimaviruses in decapod crustaceans.</title>
        <authorList>
            <person name="Kawato S."/>
            <person name="Nozaki R."/>
            <person name="Kondo H."/>
            <person name="Hirono I."/>
        </authorList>
    </citation>
    <scope>NUCLEOTIDE SEQUENCE</scope>
    <source>
        <strain evidence="3">Tokushima2020</strain>
    </source>
</reference>
<dbReference type="PROSITE" id="PS50143">
    <property type="entry name" value="BIR_REPEAT_2"/>
    <property type="match status" value="1"/>
</dbReference>
<dbReference type="EMBL" id="LC738878">
    <property type="protein sequence ID" value="BDT62782.1"/>
    <property type="molecule type" value="Genomic_DNA"/>
</dbReference>
<dbReference type="GO" id="GO:0008270">
    <property type="term" value="F:zinc ion binding"/>
    <property type="evidence" value="ECO:0007669"/>
    <property type="project" value="UniProtKB-KW"/>
</dbReference>
<keyword evidence="1" id="KW-0479">Metal-binding</keyword>
<dbReference type="InterPro" id="IPR001841">
    <property type="entry name" value="Znf_RING"/>
</dbReference>
<dbReference type="PROSITE" id="PS50089">
    <property type="entry name" value="ZF_RING_2"/>
    <property type="match status" value="1"/>
</dbReference>
<accession>A0A9C7EYR8</accession>
<dbReference type="SUPFAM" id="SSF57924">
    <property type="entry name" value="Inhibitor of apoptosis (IAP) repeat"/>
    <property type="match status" value="1"/>
</dbReference>
<dbReference type="Gene3D" id="3.30.40.10">
    <property type="entry name" value="Zinc/RING finger domain, C3HC4 (zinc finger)"/>
    <property type="match status" value="1"/>
</dbReference>
<keyword evidence="1" id="KW-0862">Zinc</keyword>
<dbReference type="InterPro" id="IPR050784">
    <property type="entry name" value="IAP"/>
</dbReference>
<proteinExistence type="predicted"/>
<dbReference type="CDD" id="cd00022">
    <property type="entry name" value="BIR"/>
    <property type="match status" value="1"/>
</dbReference>
<evidence type="ECO:0000313" key="3">
    <source>
        <dbReference type="EMBL" id="BDT62782.1"/>
    </source>
</evidence>
<dbReference type="SMART" id="SM00238">
    <property type="entry name" value="BIR"/>
    <property type="match status" value="1"/>
</dbReference>
<dbReference type="PANTHER" id="PTHR10044:SF139">
    <property type="entry name" value="DEATH-ASSOCIATED INHIBITOR OF APOPTOSIS 2"/>
    <property type="match status" value="1"/>
</dbReference>
<evidence type="ECO:0000259" key="2">
    <source>
        <dbReference type="PROSITE" id="PS50089"/>
    </source>
</evidence>
<sequence>MIIFVDENRPQKCIVAYKEVQDVPLEDRIMTFENKNWLKNNSLTPKQMADAGFVYSGTGDLVYCYYCKIMIWNWNWHGKYSRDNDPWYEHAKHNLKCNYVIAKKGIKFILNVKYEEKCGIYDVRDDDLDILMNEIDSIKNISDLNIFEASFLREFLRYKLEKKCTSWEGERINEIILRFYNYNKNDMSLENILDGPPNIREFIKNLIYKTKDFIYNEERQEEKEKKIDKYIKYNDNSIVCGVCLKNRRNVVFYVCMHMVCGPCSLFYYKSYCPFCNERIQKSIFLEEEE</sequence>
<dbReference type="Gene3D" id="1.10.1170.10">
    <property type="entry name" value="Inhibitor Of Apoptosis Protein (2mihbC-IAP-1), Chain A"/>
    <property type="match status" value="1"/>
</dbReference>
<dbReference type="Pfam" id="PF13920">
    <property type="entry name" value="zf-C3HC4_3"/>
    <property type="match status" value="1"/>
</dbReference>
<name>A0A9C7EYR8_9VIRU</name>
<feature type="domain" description="RING-type" evidence="2">
    <location>
        <begin position="240"/>
        <end position="276"/>
    </location>
</feature>